<protein>
    <submittedName>
        <fullName evidence="2">Glycine zipper family protein</fullName>
    </submittedName>
</protein>
<gene>
    <name evidence="2" type="ORF">JQC75_09595</name>
</gene>
<proteinExistence type="predicted"/>
<accession>A0ABX7FYP9</accession>
<keyword evidence="1" id="KW-0732">Signal</keyword>
<feature type="signal peptide" evidence="1">
    <location>
        <begin position="1"/>
        <end position="21"/>
    </location>
</feature>
<evidence type="ECO:0000256" key="1">
    <source>
        <dbReference type="SAM" id="SignalP"/>
    </source>
</evidence>
<dbReference type="RefSeq" id="WP_203323906.1">
    <property type="nucleotide sequence ID" value="NZ_CP069213.1"/>
</dbReference>
<reference evidence="2 3" key="1">
    <citation type="journal article" date="2012" name="Antonie Van Leeuwenhoek">
        <title>Shewanella litorisediminis sp. nov., a gammaproteobacterium isolated from a tidal flat sediment.</title>
        <authorList>
            <person name="Lee M.H."/>
            <person name="Yoon J.H."/>
        </authorList>
    </citation>
    <scope>NUCLEOTIDE SEQUENCE [LARGE SCALE GENOMIC DNA]</scope>
    <source>
        <strain evidence="2 3">SMK1-12</strain>
    </source>
</reference>
<sequence>MKTFFYAANLMMLMFAGNAAANVIVDPQGVDEKQYAYDLQQCTALSTQVEKREGSSGGILRGAVKGAAAGAVIGGVTGGSGSDGAKTGAGIGIAGTLLKKGAERRRIEEEYEYEKDQVLKSCMINRGYKVLN</sequence>
<keyword evidence="3" id="KW-1185">Reference proteome</keyword>
<organism evidence="2 3">
    <name type="scientific">Shewanella litorisediminis</name>
    <dbReference type="NCBI Taxonomy" id="1173586"/>
    <lineage>
        <taxon>Bacteria</taxon>
        <taxon>Pseudomonadati</taxon>
        <taxon>Pseudomonadota</taxon>
        <taxon>Gammaproteobacteria</taxon>
        <taxon>Alteromonadales</taxon>
        <taxon>Shewanellaceae</taxon>
        <taxon>Shewanella</taxon>
    </lineage>
</organism>
<evidence type="ECO:0000313" key="3">
    <source>
        <dbReference type="Proteomes" id="UP000596252"/>
    </source>
</evidence>
<name>A0ABX7FYP9_9GAMM</name>
<dbReference type="Proteomes" id="UP000596252">
    <property type="component" value="Chromosome"/>
</dbReference>
<evidence type="ECO:0000313" key="2">
    <source>
        <dbReference type="EMBL" id="QRH00167.1"/>
    </source>
</evidence>
<feature type="chain" id="PRO_5045186986" evidence="1">
    <location>
        <begin position="22"/>
        <end position="132"/>
    </location>
</feature>
<dbReference type="EMBL" id="CP069213">
    <property type="protein sequence ID" value="QRH00167.1"/>
    <property type="molecule type" value="Genomic_DNA"/>
</dbReference>